<evidence type="ECO:0000256" key="1">
    <source>
        <dbReference type="SAM" id="MobiDB-lite"/>
    </source>
</evidence>
<evidence type="ECO:0008006" key="4">
    <source>
        <dbReference type="Google" id="ProtNLM"/>
    </source>
</evidence>
<keyword evidence="3" id="KW-1185">Reference proteome</keyword>
<reference evidence="3" key="1">
    <citation type="journal article" date="2019" name="Int. J. Syst. Evol. Microbiol.">
        <title>The Global Catalogue of Microorganisms (GCM) 10K type strain sequencing project: providing services to taxonomists for standard genome sequencing and annotation.</title>
        <authorList>
            <consortium name="The Broad Institute Genomics Platform"/>
            <consortium name="The Broad Institute Genome Sequencing Center for Infectious Disease"/>
            <person name="Wu L."/>
            <person name="Ma J."/>
        </authorList>
    </citation>
    <scope>NUCLEOTIDE SEQUENCE [LARGE SCALE GENOMIC DNA]</scope>
    <source>
        <strain evidence="3">KCTC 42662</strain>
    </source>
</reference>
<dbReference type="Proteomes" id="UP001597545">
    <property type="component" value="Unassembled WGS sequence"/>
</dbReference>
<comment type="caution">
    <text evidence="2">The sequence shown here is derived from an EMBL/GenBank/DDBJ whole genome shotgun (WGS) entry which is preliminary data.</text>
</comment>
<name>A0ABW5KGI1_9SPHI</name>
<sequence>MGRQNTQTKEPRTAKQIPKGHVQQQHPVGGRHTIHWQAILRLAEITSEQLPAILAAATHLDIKKILQDEEKTLKKHVVKLKRFVEHQNDLSDPSANDTVRSFQQALTDILRANQGGWVQDQQLISWLIHVCRAQVGHYQALLSEPSCAVPPDARDLLNQGLTEKADLERSLVVIRGRSAQRYVD</sequence>
<accession>A0ABW5KGI1</accession>
<feature type="region of interest" description="Disordered" evidence="1">
    <location>
        <begin position="1"/>
        <end position="28"/>
    </location>
</feature>
<gene>
    <name evidence="2" type="ORF">ACFSR5_06105</name>
</gene>
<dbReference type="RefSeq" id="WP_380901761.1">
    <property type="nucleotide sequence ID" value="NZ_JBHUEG010000007.1"/>
</dbReference>
<proteinExistence type="predicted"/>
<organism evidence="2 3">
    <name type="scientific">Sphingobacterium suaedae</name>
    <dbReference type="NCBI Taxonomy" id="1686402"/>
    <lineage>
        <taxon>Bacteria</taxon>
        <taxon>Pseudomonadati</taxon>
        <taxon>Bacteroidota</taxon>
        <taxon>Sphingobacteriia</taxon>
        <taxon>Sphingobacteriales</taxon>
        <taxon>Sphingobacteriaceae</taxon>
        <taxon>Sphingobacterium</taxon>
    </lineage>
</organism>
<evidence type="ECO:0000313" key="3">
    <source>
        <dbReference type="Proteomes" id="UP001597545"/>
    </source>
</evidence>
<evidence type="ECO:0000313" key="2">
    <source>
        <dbReference type="EMBL" id="MFD2547218.1"/>
    </source>
</evidence>
<protein>
    <recommendedName>
        <fullName evidence="4">DUF892 family protein</fullName>
    </recommendedName>
</protein>
<dbReference type="EMBL" id="JBHULR010000003">
    <property type="protein sequence ID" value="MFD2547218.1"/>
    <property type="molecule type" value="Genomic_DNA"/>
</dbReference>